<accession>A0A6L3VLX0</accession>
<dbReference type="RefSeq" id="WP_151543501.1">
    <property type="nucleotide sequence ID" value="NZ_WBMR01000106.1"/>
</dbReference>
<dbReference type="SUPFAM" id="SSF54637">
    <property type="entry name" value="Thioesterase/thiol ester dehydrase-isomerase"/>
    <property type="match status" value="1"/>
</dbReference>
<evidence type="ECO:0000313" key="3">
    <source>
        <dbReference type="Proteomes" id="UP000483004"/>
    </source>
</evidence>
<feature type="domain" description="Acyl-CoA thioesterase-like N-terminal HotDog" evidence="1">
    <location>
        <begin position="45"/>
        <end position="130"/>
    </location>
</feature>
<dbReference type="CDD" id="cd03443">
    <property type="entry name" value="PaaI_thioesterase"/>
    <property type="match status" value="1"/>
</dbReference>
<dbReference type="InterPro" id="IPR049449">
    <property type="entry name" value="TesB_ACOT8-like_N"/>
</dbReference>
<gene>
    <name evidence="2" type="ORF">F9B16_29615</name>
</gene>
<dbReference type="EMBL" id="WBMR01000106">
    <property type="protein sequence ID" value="KAB2372746.1"/>
    <property type="molecule type" value="Genomic_DNA"/>
</dbReference>
<dbReference type="InterPro" id="IPR029069">
    <property type="entry name" value="HotDog_dom_sf"/>
</dbReference>
<sequence>MTDGRPGFAPYERPSPLLTAIGGFLRHRDDPLRAGFLVEAPKTNARGLLHGGVIAAVGDVVIGHALAVRRDPPVPLITVNLSCDLVGAAEEGAWVDIAVVPTRSGRRLAAGTATFTAEGRVIANVSALFMPARPAAAAG</sequence>
<protein>
    <submittedName>
        <fullName evidence="2">PaaI family thioesterase</fullName>
    </submittedName>
</protein>
<comment type="caution">
    <text evidence="2">The sequence shown here is derived from an EMBL/GenBank/DDBJ whole genome shotgun (WGS) entry which is preliminary data.</text>
</comment>
<dbReference type="AlphaFoldDB" id="A0A6L3VLX0"/>
<dbReference type="Gene3D" id="3.10.129.10">
    <property type="entry name" value="Hotdog Thioesterase"/>
    <property type="match status" value="1"/>
</dbReference>
<dbReference type="Proteomes" id="UP000483004">
    <property type="component" value="Unassembled WGS sequence"/>
</dbReference>
<evidence type="ECO:0000259" key="1">
    <source>
        <dbReference type="Pfam" id="PF13622"/>
    </source>
</evidence>
<name>A0A6L3VLX0_9ACTN</name>
<reference evidence="2 3" key="1">
    <citation type="submission" date="2019-09" db="EMBL/GenBank/DDBJ databases">
        <title>Actinomadura physcomitrii sp. nov., a novel actinomycete isolated from moss [Physcomitrium sphaericum (Ludw) Fuernr].</title>
        <authorList>
            <person name="Liu C."/>
            <person name="Zhuang X."/>
        </authorList>
    </citation>
    <scope>NUCLEOTIDE SEQUENCE [LARGE SCALE GENOMIC DNA]</scope>
    <source>
        <strain evidence="2 3">CYP1-1B</strain>
    </source>
</reference>
<evidence type="ECO:0000313" key="2">
    <source>
        <dbReference type="EMBL" id="KAB2372746.1"/>
    </source>
</evidence>
<dbReference type="Pfam" id="PF13622">
    <property type="entry name" value="4HBT_3"/>
    <property type="match status" value="1"/>
</dbReference>
<dbReference type="OrthoDB" id="3477511at2"/>
<organism evidence="2 3">
    <name type="scientific">Actinomadura montaniterrae</name>
    <dbReference type="NCBI Taxonomy" id="1803903"/>
    <lineage>
        <taxon>Bacteria</taxon>
        <taxon>Bacillati</taxon>
        <taxon>Actinomycetota</taxon>
        <taxon>Actinomycetes</taxon>
        <taxon>Streptosporangiales</taxon>
        <taxon>Thermomonosporaceae</taxon>
        <taxon>Actinomadura</taxon>
    </lineage>
</organism>
<proteinExistence type="predicted"/>
<keyword evidence="3" id="KW-1185">Reference proteome</keyword>